<dbReference type="Proteomes" id="UP000017142">
    <property type="component" value="Unassembled WGS sequence"/>
</dbReference>
<dbReference type="SUPFAM" id="SSF50129">
    <property type="entry name" value="GroES-like"/>
    <property type="match status" value="1"/>
</dbReference>
<name>A0AAV3KBY1_9GAMM</name>
<dbReference type="InterPro" id="IPR011032">
    <property type="entry name" value="GroES-like_sf"/>
</dbReference>
<evidence type="ECO:0000313" key="2">
    <source>
        <dbReference type="Proteomes" id="UP000017142"/>
    </source>
</evidence>
<reference evidence="2" key="1">
    <citation type="journal article" date="2013" name="Diversity">
        <title>Genome Sequence of Dickeya solani, a New soft Rot Pathogen of Potato, Suggests its Emergence May Be Related to a Novel Combination of Non-Ribosomal Peptide/Polyketide Synthetase Clusters.</title>
        <authorList>
            <person name="Garlant L."/>
            <person name="Koskinen P."/>
            <person name="Rouhiainen L."/>
            <person name="Laine P."/>
            <person name="Paulin L."/>
            <person name="Auvinen P."/>
            <person name="Holm L."/>
            <person name="Pirhonen M."/>
        </authorList>
    </citation>
    <scope>NUCLEOTIDE SEQUENCE [LARGE SCALE GENOMIC DNA]</scope>
    <source>
        <strain evidence="2">D s0432-1</strain>
    </source>
</reference>
<evidence type="ECO:0000313" key="1">
    <source>
        <dbReference type="EMBL" id="ERO57741.1"/>
    </source>
</evidence>
<dbReference type="EMBL" id="AMWE01000002">
    <property type="protein sequence ID" value="ERO57741.1"/>
    <property type="molecule type" value="Genomic_DNA"/>
</dbReference>
<organism evidence="1 2">
    <name type="scientific">Dickeya solani D s0432-1</name>
    <dbReference type="NCBI Taxonomy" id="1231725"/>
    <lineage>
        <taxon>Bacteria</taxon>
        <taxon>Pseudomonadati</taxon>
        <taxon>Pseudomonadota</taxon>
        <taxon>Gammaproteobacteria</taxon>
        <taxon>Enterobacterales</taxon>
        <taxon>Pectobacteriaceae</taxon>
        <taxon>Dickeya</taxon>
    </lineage>
</organism>
<proteinExistence type="predicted"/>
<evidence type="ECO:0008006" key="3">
    <source>
        <dbReference type="Google" id="ProtNLM"/>
    </source>
</evidence>
<dbReference type="Gene3D" id="3.90.180.10">
    <property type="entry name" value="Medium-chain alcohol dehydrogenases, catalytic domain"/>
    <property type="match status" value="1"/>
</dbReference>
<accession>A0AAV3KBY1</accession>
<protein>
    <recommendedName>
        <fullName evidence="3">Alcohol dehydrogenase N-terminal domain-containing protein</fullName>
    </recommendedName>
</protein>
<sequence length="77" mass="8693">MRRIQYDKYGGPELMRIEDFELAAPGKGEVAVQVRFAAINPIDRKVRNGYLKIVTGKGLPICRRSVNGSMWSTTRLP</sequence>
<dbReference type="AlphaFoldDB" id="A0AAV3KBY1"/>
<comment type="caution">
    <text evidence="1">The sequence shown here is derived from an EMBL/GenBank/DDBJ whole genome shotgun (WGS) entry which is preliminary data.</text>
</comment>
<dbReference type="GeneID" id="92755453"/>
<gene>
    <name evidence="1" type="ORF">A544_0906</name>
</gene>
<dbReference type="RefSeq" id="WP_022632391.1">
    <property type="nucleotide sequence ID" value="NZ_AMWE01000002.1"/>
</dbReference>